<accession>A0A923N9U8</accession>
<dbReference type="EMBL" id="JACRVF010000007">
    <property type="protein sequence ID" value="MBC5994864.1"/>
    <property type="molecule type" value="Genomic_DNA"/>
</dbReference>
<keyword evidence="13" id="KW-0275">Fatty acid biosynthesis</keyword>
<reference evidence="16" key="1">
    <citation type="submission" date="2020-08" db="EMBL/GenBank/DDBJ databases">
        <title>Pontibacter sp. SD6 16S ribosomal RNA gene Genome sequencing and assembly.</title>
        <authorList>
            <person name="Kang M."/>
        </authorList>
    </citation>
    <scope>NUCLEOTIDE SEQUENCE</scope>
    <source>
        <strain evidence="16">SD6</strain>
    </source>
</reference>
<comment type="caution">
    <text evidence="16">The sequence shown here is derived from an EMBL/GenBank/DDBJ whole genome shotgun (WGS) entry which is preliminary data.</text>
</comment>
<evidence type="ECO:0000256" key="11">
    <source>
        <dbReference type="ARBA" id="ARBA00023098"/>
    </source>
</evidence>
<proteinExistence type="predicted"/>
<dbReference type="Proteomes" id="UP000603640">
    <property type="component" value="Unassembled WGS sequence"/>
</dbReference>
<evidence type="ECO:0000313" key="17">
    <source>
        <dbReference type="Proteomes" id="UP000603640"/>
    </source>
</evidence>
<comment type="subcellular location">
    <subcellularLocation>
        <location evidence="2">Endoplasmic reticulum membrane</location>
        <topology evidence="2">Multi-pass membrane protein</topology>
    </subcellularLocation>
</comment>
<evidence type="ECO:0000256" key="2">
    <source>
        <dbReference type="ARBA" id="ARBA00004477"/>
    </source>
</evidence>
<dbReference type="GO" id="GO:0006633">
    <property type="term" value="P:fatty acid biosynthetic process"/>
    <property type="evidence" value="ECO:0007669"/>
    <property type="project" value="UniProtKB-KW"/>
</dbReference>
<evidence type="ECO:0000313" key="16">
    <source>
        <dbReference type="EMBL" id="MBC5994864.1"/>
    </source>
</evidence>
<keyword evidence="9 14" id="KW-1133">Transmembrane helix</keyword>
<dbReference type="GO" id="GO:0080132">
    <property type="term" value="F:fatty acid 2-hydroxylase activity"/>
    <property type="evidence" value="ECO:0007669"/>
    <property type="project" value="InterPro"/>
</dbReference>
<evidence type="ECO:0000256" key="8">
    <source>
        <dbReference type="ARBA" id="ARBA00022833"/>
    </source>
</evidence>
<evidence type="ECO:0000256" key="13">
    <source>
        <dbReference type="ARBA" id="ARBA00023160"/>
    </source>
</evidence>
<evidence type="ECO:0000256" key="6">
    <source>
        <dbReference type="ARBA" id="ARBA00022824"/>
    </source>
</evidence>
<keyword evidence="10" id="KW-0560">Oxidoreductase</keyword>
<comment type="cofactor">
    <cofactor evidence="1">
        <name>Zn(2+)</name>
        <dbReference type="ChEBI" id="CHEBI:29105"/>
    </cofactor>
</comment>
<keyword evidence="6" id="KW-0256">Endoplasmic reticulum</keyword>
<evidence type="ECO:0000256" key="3">
    <source>
        <dbReference type="ARBA" id="ARBA00022516"/>
    </source>
</evidence>
<keyword evidence="8" id="KW-0862">Zinc</keyword>
<keyword evidence="4 14" id="KW-0812">Transmembrane</keyword>
<dbReference type="GO" id="GO:0016020">
    <property type="term" value="C:membrane"/>
    <property type="evidence" value="ECO:0007669"/>
    <property type="project" value="InterPro"/>
</dbReference>
<gene>
    <name evidence="16" type="ORF">H8S84_18615</name>
</gene>
<dbReference type="PANTHER" id="PTHR12863:SF1">
    <property type="entry name" value="FATTY ACID 2-HYDROXYLASE"/>
    <property type="match status" value="1"/>
</dbReference>
<keyword evidence="3" id="KW-0444">Lipid biosynthesis</keyword>
<keyword evidence="17" id="KW-1185">Reference proteome</keyword>
<evidence type="ECO:0000256" key="5">
    <source>
        <dbReference type="ARBA" id="ARBA00022723"/>
    </source>
</evidence>
<evidence type="ECO:0000256" key="4">
    <source>
        <dbReference type="ARBA" id="ARBA00022692"/>
    </source>
</evidence>
<sequence length="204" mass="23824">MKPNHKGRAQLFENPILEKMTRTHIALPISIFIIIAIGMLYYGLMHSFINLVQAIGFFVLGWLIFTLLEYLAHRYVFHMETDTPLKAKLQYVFHGNHHEYPKDKKRLAMPPVVSLLYATMFFFIFELIFGQYVFGVVAGVLFGYAMYLFVHYIVHAYAPPKNFLKQLWIHHSIHHYKDPEVAFGVSSPLWDYLLGTMPKRSNKA</sequence>
<evidence type="ECO:0000256" key="14">
    <source>
        <dbReference type="SAM" id="Phobius"/>
    </source>
</evidence>
<evidence type="ECO:0000256" key="1">
    <source>
        <dbReference type="ARBA" id="ARBA00001947"/>
    </source>
</evidence>
<dbReference type="InterPro" id="IPR006694">
    <property type="entry name" value="Fatty_acid_hydroxylase"/>
</dbReference>
<feature type="domain" description="Fatty acid hydroxylase" evidence="15">
    <location>
        <begin position="58"/>
        <end position="196"/>
    </location>
</feature>
<evidence type="ECO:0000256" key="12">
    <source>
        <dbReference type="ARBA" id="ARBA00023136"/>
    </source>
</evidence>
<feature type="transmembrane region" description="Helical" evidence="14">
    <location>
        <begin position="107"/>
        <end position="125"/>
    </location>
</feature>
<keyword evidence="12 14" id="KW-0472">Membrane</keyword>
<dbReference type="AlphaFoldDB" id="A0A923N9U8"/>
<keyword evidence="7" id="KW-0276">Fatty acid metabolism</keyword>
<evidence type="ECO:0000259" key="15">
    <source>
        <dbReference type="Pfam" id="PF04116"/>
    </source>
</evidence>
<name>A0A923N9U8_9BACT</name>
<feature type="transmembrane region" description="Helical" evidence="14">
    <location>
        <begin position="131"/>
        <end position="154"/>
    </location>
</feature>
<evidence type="ECO:0000256" key="10">
    <source>
        <dbReference type="ARBA" id="ARBA00023002"/>
    </source>
</evidence>
<keyword evidence="11" id="KW-0443">Lipid metabolism</keyword>
<evidence type="ECO:0000256" key="9">
    <source>
        <dbReference type="ARBA" id="ARBA00022989"/>
    </source>
</evidence>
<keyword evidence="5" id="KW-0479">Metal-binding</keyword>
<feature type="transmembrane region" description="Helical" evidence="14">
    <location>
        <begin position="51"/>
        <end position="72"/>
    </location>
</feature>
<feature type="transmembrane region" description="Helical" evidence="14">
    <location>
        <begin position="25"/>
        <end position="45"/>
    </location>
</feature>
<protein>
    <submittedName>
        <fullName evidence="16">Sterol desaturase family protein</fullName>
    </submittedName>
</protein>
<dbReference type="PANTHER" id="PTHR12863">
    <property type="entry name" value="FATTY ACID HYDROXYLASE"/>
    <property type="match status" value="1"/>
</dbReference>
<dbReference type="RefSeq" id="WP_187068897.1">
    <property type="nucleotide sequence ID" value="NZ_JACRVF010000007.1"/>
</dbReference>
<dbReference type="GO" id="GO:0005506">
    <property type="term" value="F:iron ion binding"/>
    <property type="evidence" value="ECO:0007669"/>
    <property type="project" value="InterPro"/>
</dbReference>
<evidence type="ECO:0000256" key="7">
    <source>
        <dbReference type="ARBA" id="ARBA00022832"/>
    </source>
</evidence>
<dbReference type="InterPro" id="IPR014430">
    <property type="entry name" value="Scs7"/>
</dbReference>
<organism evidence="16 17">
    <name type="scientific">Pontibacter cellulosilyticus</name>
    <dbReference type="NCBI Taxonomy" id="1720253"/>
    <lineage>
        <taxon>Bacteria</taxon>
        <taxon>Pseudomonadati</taxon>
        <taxon>Bacteroidota</taxon>
        <taxon>Cytophagia</taxon>
        <taxon>Cytophagales</taxon>
        <taxon>Hymenobacteraceae</taxon>
        <taxon>Pontibacter</taxon>
    </lineage>
</organism>
<dbReference type="Pfam" id="PF04116">
    <property type="entry name" value="FA_hydroxylase"/>
    <property type="match status" value="1"/>
</dbReference>